<dbReference type="PANTHER" id="PTHR11608:SF0">
    <property type="entry name" value="BIFUNCTIONAL PROTEIN PYRR"/>
    <property type="match status" value="1"/>
</dbReference>
<evidence type="ECO:0000313" key="6">
    <source>
        <dbReference type="EMBL" id="KPJ50047.1"/>
    </source>
</evidence>
<feature type="domain" description="Phosphoribosyltransferase" evidence="5">
    <location>
        <begin position="14"/>
        <end position="158"/>
    </location>
</feature>
<dbReference type="NCBIfam" id="NF003545">
    <property type="entry name" value="PRK05205.1-1"/>
    <property type="match status" value="1"/>
</dbReference>
<comment type="function">
    <text evidence="4">Also displays a weak uracil phosphoribosyltransferase activity which is not physiologically significant.</text>
</comment>
<comment type="catalytic activity">
    <reaction evidence="4">
        <text>UMP + diphosphate = 5-phospho-alpha-D-ribose 1-diphosphate + uracil</text>
        <dbReference type="Rhea" id="RHEA:13017"/>
        <dbReference type="ChEBI" id="CHEBI:17568"/>
        <dbReference type="ChEBI" id="CHEBI:33019"/>
        <dbReference type="ChEBI" id="CHEBI:57865"/>
        <dbReference type="ChEBI" id="CHEBI:58017"/>
        <dbReference type="EC" id="2.4.2.9"/>
    </reaction>
</comment>
<name>A0A0S7WJ07_UNCT6</name>
<evidence type="ECO:0000256" key="3">
    <source>
        <dbReference type="ARBA" id="ARBA00023163"/>
    </source>
</evidence>
<dbReference type="Gene3D" id="3.40.50.2020">
    <property type="match status" value="1"/>
</dbReference>
<comment type="function">
    <text evidence="4">Regulates the transcription of the pyrimidine nucleotide (pyr) operon in response to exogenous pyrimidines.</text>
</comment>
<dbReference type="InterPro" id="IPR000836">
    <property type="entry name" value="PRTase_dom"/>
</dbReference>
<proteinExistence type="inferred from homology"/>
<comment type="similarity">
    <text evidence="1 4">Belongs to the purine/pyrimidine phosphoribosyltransferase family. PyrR subfamily.</text>
</comment>
<reference evidence="6 7" key="1">
    <citation type="journal article" date="2015" name="Microbiome">
        <title>Genomic resolution of linkages in carbon, nitrogen, and sulfur cycling among widespread estuary sediment bacteria.</title>
        <authorList>
            <person name="Baker B.J."/>
            <person name="Lazar C.S."/>
            <person name="Teske A.P."/>
            <person name="Dick G.J."/>
        </authorList>
    </citation>
    <scope>NUCLEOTIDE SEQUENCE [LARGE SCALE GENOMIC DNA]</scope>
    <source>
        <strain evidence="6">DG_26</strain>
    </source>
</reference>
<dbReference type="NCBIfam" id="NF003549">
    <property type="entry name" value="PRK05205.1-5"/>
    <property type="match status" value="1"/>
</dbReference>
<dbReference type="InterPro" id="IPR050137">
    <property type="entry name" value="PyrR_bifunctional"/>
</dbReference>
<dbReference type="InterPro" id="IPR023050">
    <property type="entry name" value="PyrR"/>
</dbReference>
<evidence type="ECO:0000313" key="7">
    <source>
        <dbReference type="Proteomes" id="UP000051124"/>
    </source>
</evidence>
<dbReference type="HAMAP" id="MF_01219">
    <property type="entry name" value="PyrR"/>
    <property type="match status" value="1"/>
</dbReference>
<evidence type="ECO:0000256" key="1">
    <source>
        <dbReference type="ARBA" id="ARBA00005565"/>
    </source>
</evidence>
<dbReference type="SUPFAM" id="SSF53271">
    <property type="entry name" value="PRTase-like"/>
    <property type="match status" value="1"/>
</dbReference>
<dbReference type="CDD" id="cd06223">
    <property type="entry name" value="PRTases_typeI"/>
    <property type="match status" value="1"/>
</dbReference>
<dbReference type="Proteomes" id="UP000051124">
    <property type="component" value="Unassembled WGS sequence"/>
</dbReference>
<sequence>MKHVSKKREIRLLDADGVRRTIIRMSHEILEHNRGIRDLALIGIRTRGAYIAERVASIIEAEEGKRPFFGVLDITLYRDDLSSASEKPIVRATEIPFDVRDKVIVLIDDVLYTGRTARAALDAIMDFGRPKKIELAVLMDRGYRELPIRADYVGRELAIKENEVVLVRIREIDGIDEVVIEEMNEAE</sequence>
<feature type="short sequence motif" description="PRPP-binding" evidence="4">
    <location>
        <begin position="104"/>
        <end position="116"/>
    </location>
</feature>
<evidence type="ECO:0000256" key="4">
    <source>
        <dbReference type="HAMAP-Rule" id="MF_01219"/>
    </source>
</evidence>
<organism evidence="6 7">
    <name type="scientific">candidate division TA06 bacterium DG_26</name>
    <dbReference type="NCBI Taxonomy" id="1703771"/>
    <lineage>
        <taxon>Bacteria</taxon>
        <taxon>Bacteria division TA06</taxon>
    </lineage>
</organism>
<comment type="caution">
    <text evidence="6">The sequence shown here is derived from an EMBL/GenBank/DDBJ whole genome shotgun (WGS) entry which is preliminary data.</text>
</comment>
<dbReference type="EC" id="2.4.2.9" evidence="4"/>
<dbReference type="PANTHER" id="PTHR11608">
    <property type="entry name" value="BIFUNCTIONAL PROTEIN PYRR"/>
    <property type="match status" value="1"/>
</dbReference>
<protein>
    <recommendedName>
        <fullName evidence="4">Bifunctional protein PyrR</fullName>
    </recommendedName>
    <domain>
        <recommendedName>
            <fullName evidence="4">Pyrimidine operon regulatory protein</fullName>
        </recommendedName>
    </domain>
    <domain>
        <recommendedName>
            <fullName evidence="4">Uracil phosphoribosyltransferase</fullName>
            <shortName evidence="4">UPRTase</shortName>
            <ecNumber evidence="4">2.4.2.9</ecNumber>
        </recommendedName>
    </domain>
</protein>
<dbReference type="FunFam" id="3.40.50.2020:FF:000020">
    <property type="entry name" value="Bifunctional protein PyrR"/>
    <property type="match status" value="1"/>
</dbReference>
<dbReference type="AlphaFoldDB" id="A0A0S7WJ07"/>
<accession>A0A0S7WJ07</accession>
<keyword evidence="4 6" id="KW-0808">Transferase</keyword>
<dbReference type="GO" id="GO:0004845">
    <property type="term" value="F:uracil phosphoribosyltransferase activity"/>
    <property type="evidence" value="ECO:0007669"/>
    <property type="project" value="UniProtKB-UniRule"/>
</dbReference>
<dbReference type="PATRIC" id="fig|1703771.3.peg.1178"/>
<dbReference type="GO" id="GO:0006355">
    <property type="term" value="P:regulation of DNA-templated transcription"/>
    <property type="evidence" value="ECO:0007669"/>
    <property type="project" value="UniProtKB-UniRule"/>
</dbReference>
<keyword evidence="4 6" id="KW-0328">Glycosyltransferase</keyword>
<dbReference type="Pfam" id="PF00156">
    <property type="entry name" value="Pribosyltran"/>
    <property type="match status" value="1"/>
</dbReference>
<dbReference type="EMBL" id="LIZT01000032">
    <property type="protein sequence ID" value="KPJ50047.1"/>
    <property type="molecule type" value="Genomic_DNA"/>
</dbReference>
<evidence type="ECO:0000259" key="5">
    <source>
        <dbReference type="Pfam" id="PF00156"/>
    </source>
</evidence>
<keyword evidence="3 4" id="KW-0804">Transcription</keyword>
<keyword evidence="2 4" id="KW-0805">Transcription regulation</keyword>
<dbReference type="InterPro" id="IPR029057">
    <property type="entry name" value="PRTase-like"/>
</dbReference>
<gene>
    <name evidence="4" type="primary">pyrR</name>
    <name evidence="6" type="ORF">AMJ40_04080</name>
</gene>
<evidence type="ECO:0000256" key="2">
    <source>
        <dbReference type="ARBA" id="ARBA00023015"/>
    </source>
</evidence>